<dbReference type="Pfam" id="PF14019">
    <property type="entry name" value="DUF4235"/>
    <property type="match status" value="1"/>
</dbReference>
<evidence type="ECO:0000313" key="3">
    <source>
        <dbReference type="Proteomes" id="UP000655868"/>
    </source>
</evidence>
<keyword evidence="1" id="KW-0472">Membrane</keyword>
<comment type="caution">
    <text evidence="2">The sequence shown here is derived from an EMBL/GenBank/DDBJ whole genome shotgun (WGS) entry which is preliminary data.</text>
</comment>
<name>A0A934NWL0_9NOCA</name>
<sequence length="89" mass="9224">MSSTATVVYKPVSLAISVLGGVLAGLVFRQVWSRLGHDETAPAPKDLSHSTREVLIAAAIQGSVFGIVKAGVDRAGARGFRALAHEDPA</sequence>
<dbReference type="Proteomes" id="UP000655868">
    <property type="component" value="Unassembled WGS sequence"/>
</dbReference>
<gene>
    <name evidence="2" type="ORF">JGU71_29040</name>
</gene>
<keyword evidence="1" id="KW-0812">Transmembrane</keyword>
<organism evidence="2 3">
    <name type="scientific">Antrihabitans stalagmiti</name>
    <dbReference type="NCBI Taxonomy" id="2799499"/>
    <lineage>
        <taxon>Bacteria</taxon>
        <taxon>Bacillati</taxon>
        <taxon>Actinomycetota</taxon>
        <taxon>Actinomycetes</taxon>
        <taxon>Mycobacteriales</taxon>
        <taxon>Nocardiaceae</taxon>
        <taxon>Antrihabitans</taxon>
    </lineage>
</organism>
<keyword evidence="1" id="KW-1133">Transmembrane helix</keyword>
<accession>A0A934NWL0</accession>
<protein>
    <submittedName>
        <fullName evidence="2">DUF4235 domain-containing protein</fullName>
    </submittedName>
</protein>
<reference evidence="2" key="1">
    <citation type="submission" date="2020-12" db="EMBL/GenBank/DDBJ databases">
        <title>Antrihabitans popcorni sp. nov. and Antrihabitans auranticaus sp. nov., isolated from a larva cave.</title>
        <authorList>
            <person name="Lee S.D."/>
            <person name="Kim I.S."/>
        </authorList>
    </citation>
    <scope>NUCLEOTIDE SEQUENCE</scope>
    <source>
        <strain evidence="2">YC3-6</strain>
    </source>
</reference>
<proteinExistence type="predicted"/>
<evidence type="ECO:0000256" key="1">
    <source>
        <dbReference type="SAM" id="Phobius"/>
    </source>
</evidence>
<dbReference type="InterPro" id="IPR025329">
    <property type="entry name" value="DUF4235"/>
</dbReference>
<evidence type="ECO:0000313" key="2">
    <source>
        <dbReference type="EMBL" id="MBJ8342939.1"/>
    </source>
</evidence>
<keyword evidence="3" id="KW-1185">Reference proteome</keyword>
<dbReference type="AlphaFoldDB" id="A0A934NWL0"/>
<dbReference type="EMBL" id="JAEMNV010000018">
    <property type="protein sequence ID" value="MBJ8342939.1"/>
    <property type="molecule type" value="Genomic_DNA"/>
</dbReference>
<feature type="transmembrane region" description="Helical" evidence="1">
    <location>
        <begin position="12"/>
        <end position="32"/>
    </location>
</feature>